<dbReference type="SUPFAM" id="SSF54523">
    <property type="entry name" value="Pili subunits"/>
    <property type="match status" value="1"/>
</dbReference>
<dbReference type="InterPro" id="IPR045584">
    <property type="entry name" value="Pilin-like"/>
</dbReference>
<dbReference type="Pfam" id="PF07963">
    <property type="entry name" value="N_methyl"/>
    <property type="match status" value="1"/>
</dbReference>
<organism evidence="2">
    <name type="scientific">marine metagenome</name>
    <dbReference type="NCBI Taxonomy" id="408172"/>
    <lineage>
        <taxon>unclassified sequences</taxon>
        <taxon>metagenomes</taxon>
        <taxon>ecological metagenomes</taxon>
    </lineage>
</organism>
<protein>
    <recommendedName>
        <fullName evidence="3">Type II secretion system protein GspG C-terminal domain-containing protein</fullName>
    </recommendedName>
</protein>
<accession>A0A381ZCR8</accession>
<sequence>MKKTTVRKTLGTKVILGFTLIELLVVIAIIAILAALLLPALARAKDKAHNSIDWNNNKQIMLALNMFTNDYEEYLPHPTWGGNGSGPTGWAYAGSGIENSTKFPGGGRCNVESHNWTGSTAMPGYASSTSLTGLQRQLAGQYESFKHGQLGNYLGNNPQVLMCPKDKATSTGSNSKLFLQRPIKLTSYTWNGNIIFFHTKPSPATGSYNSGMVRKISATEPGNIIQWETDDTTPFWFNDA</sequence>
<evidence type="ECO:0000256" key="1">
    <source>
        <dbReference type="SAM" id="Phobius"/>
    </source>
</evidence>
<gene>
    <name evidence="2" type="ORF">METZ01_LOCUS139920</name>
</gene>
<dbReference type="NCBIfam" id="TIGR02532">
    <property type="entry name" value="IV_pilin_GFxxxE"/>
    <property type="match status" value="1"/>
</dbReference>
<proteinExistence type="predicted"/>
<dbReference type="AlphaFoldDB" id="A0A381ZCR8"/>
<keyword evidence="1" id="KW-1133">Transmembrane helix</keyword>
<dbReference type="EMBL" id="UINC01020826">
    <property type="protein sequence ID" value="SVA87066.1"/>
    <property type="molecule type" value="Genomic_DNA"/>
</dbReference>
<feature type="transmembrane region" description="Helical" evidence="1">
    <location>
        <begin position="15"/>
        <end position="38"/>
    </location>
</feature>
<keyword evidence="1" id="KW-0812">Transmembrane</keyword>
<reference evidence="2" key="1">
    <citation type="submission" date="2018-05" db="EMBL/GenBank/DDBJ databases">
        <authorList>
            <person name="Lanie J.A."/>
            <person name="Ng W.-L."/>
            <person name="Kazmierczak K.M."/>
            <person name="Andrzejewski T.M."/>
            <person name="Davidsen T.M."/>
            <person name="Wayne K.J."/>
            <person name="Tettelin H."/>
            <person name="Glass J.I."/>
            <person name="Rusch D."/>
            <person name="Podicherti R."/>
            <person name="Tsui H.-C.T."/>
            <person name="Winkler M.E."/>
        </authorList>
    </citation>
    <scope>NUCLEOTIDE SEQUENCE</scope>
</reference>
<dbReference type="Gene3D" id="3.30.700.10">
    <property type="entry name" value="Glycoprotein, Type 4 Pilin"/>
    <property type="match status" value="1"/>
</dbReference>
<feature type="non-terminal residue" evidence="2">
    <location>
        <position position="240"/>
    </location>
</feature>
<dbReference type="InterPro" id="IPR012902">
    <property type="entry name" value="N_methyl_site"/>
</dbReference>
<evidence type="ECO:0000313" key="2">
    <source>
        <dbReference type="EMBL" id="SVA87066.1"/>
    </source>
</evidence>
<dbReference type="PANTHER" id="PTHR30093">
    <property type="entry name" value="GENERAL SECRETION PATHWAY PROTEIN G"/>
    <property type="match status" value="1"/>
</dbReference>
<evidence type="ECO:0008006" key="3">
    <source>
        <dbReference type="Google" id="ProtNLM"/>
    </source>
</evidence>
<name>A0A381ZCR8_9ZZZZ</name>
<keyword evidence="1" id="KW-0472">Membrane</keyword>